<dbReference type="Gene3D" id="3.60.21.10">
    <property type="match status" value="1"/>
</dbReference>
<protein>
    <submittedName>
        <fullName evidence="2">Metallophosphoesterase</fullName>
    </submittedName>
</protein>
<reference evidence="2 3" key="1">
    <citation type="journal article" date="2025" name="Anaerobe">
        <title>Description of Anaerococcus kampingiae sp. nov., Anaerococcus groningensis sp. nov., Anaerococcus martiniensis sp. nov., and Anaerococcus cruorum sp. nov., isolated from human clinical specimens.</title>
        <authorList>
            <person name="Boiten K.E."/>
            <person name="Meijer J."/>
            <person name="van Wezel E.M."/>
            <person name="Veloo A.C.M."/>
        </authorList>
    </citation>
    <scope>NUCLEOTIDE SEQUENCE [LARGE SCALE GENOMIC DNA]</scope>
    <source>
        <strain evidence="2 3">ENR0831</strain>
    </source>
</reference>
<gene>
    <name evidence="2" type="ORF">ACCQ41_07010</name>
</gene>
<proteinExistence type="predicted"/>
<dbReference type="PANTHER" id="PTHR31302">
    <property type="entry name" value="TRANSMEMBRANE PROTEIN WITH METALLOPHOSPHOESTERASE DOMAIN-RELATED"/>
    <property type="match status" value="1"/>
</dbReference>
<dbReference type="Proteomes" id="UP001637996">
    <property type="component" value="Unassembled WGS sequence"/>
</dbReference>
<organism evidence="2 3">
    <name type="scientific">Anaerococcus martiniensis</name>
    <dbReference type="NCBI Taxonomy" id="3115615"/>
    <lineage>
        <taxon>Bacteria</taxon>
        <taxon>Bacillati</taxon>
        <taxon>Bacillota</taxon>
        <taxon>Tissierellia</taxon>
        <taxon>Tissierellales</taxon>
        <taxon>Peptoniphilaceae</taxon>
        <taxon>Anaerococcus</taxon>
    </lineage>
</organism>
<feature type="domain" description="Calcineurin-like phosphoesterase" evidence="1">
    <location>
        <begin position="45"/>
        <end position="202"/>
    </location>
</feature>
<dbReference type="PANTHER" id="PTHR31302:SF0">
    <property type="entry name" value="TRANSMEMBRANE PROTEIN WITH METALLOPHOSPHOESTERASE DOMAIN"/>
    <property type="match status" value="1"/>
</dbReference>
<evidence type="ECO:0000313" key="2">
    <source>
        <dbReference type="EMBL" id="MFO3665992.1"/>
    </source>
</evidence>
<sequence>MKKISKIALGLTATAVALGLYINNQCFVAKAEKVTLTSEKIKNPIKITQISDFHSNAIKNLDELLANIKSFDPDFIILTGDIIDYGTESKIKRSVYFLEKLSSLNKKTYYITGNHEEGGPNLDVFLKELDRLGINYLNNEGEKLNINGNNVYLYGTSMFDFSYENYQASEESVNIVLSHFSKKVRENYRGDEDFVFSGHTHGGQVRLPIIGGLIAPGEGILPDFDKGTFKFKNSIIYVDSGLGNTFLPLRFLDQIQYSNITLVPVV</sequence>
<dbReference type="InterPro" id="IPR004843">
    <property type="entry name" value="Calcineurin-like_PHP"/>
</dbReference>
<dbReference type="RefSeq" id="WP_410031653.1">
    <property type="nucleotide sequence ID" value="NZ_JBGMEI010000010.1"/>
</dbReference>
<accession>A0ABW9M9K1</accession>
<dbReference type="Pfam" id="PF00149">
    <property type="entry name" value="Metallophos"/>
    <property type="match status" value="1"/>
</dbReference>
<dbReference type="SUPFAM" id="SSF56300">
    <property type="entry name" value="Metallo-dependent phosphatases"/>
    <property type="match status" value="1"/>
</dbReference>
<dbReference type="InterPro" id="IPR029052">
    <property type="entry name" value="Metallo-depent_PP-like"/>
</dbReference>
<name>A0ABW9M9K1_9FIRM</name>
<comment type="caution">
    <text evidence="2">The sequence shown here is derived from an EMBL/GenBank/DDBJ whole genome shotgun (WGS) entry which is preliminary data.</text>
</comment>
<dbReference type="EMBL" id="JBGMEI010000010">
    <property type="protein sequence ID" value="MFO3665992.1"/>
    <property type="molecule type" value="Genomic_DNA"/>
</dbReference>
<keyword evidence="3" id="KW-1185">Reference proteome</keyword>
<evidence type="ECO:0000259" key="1">
    <source>
        <dbReference type="Pfam" id="PF00149"/>
    </source>
</evidence>
<dbReference type="InterPro" id="IPR051158">
    <property type="entry name" value="Metallophosphoesterase_sf"/>
</dbReference>
<evidence type="ECO:0000313" key="3">
    <source>
        <dbReference type="Proteomes" id="UP001637996"/>
    </source>
</evidence>